<dbReference type="EMBL" id="LCHQ01000022">
    <property type="protein sequence ID" value="KKT37988.1"/>
    <property type="molecule type" value="Genomic_DNA"/>
</dbReference>
<dbReference type="PATRIC" id="fig|1618402.3.peg.525"/>
<comment type="caution">
    <text evidence="3">The sequence shown here is derived from an EMBL/GenBank/DDBJ whole genome shotgun (WGS) entry which is preliminary data.</text>
</comment>
<proteinExistence type="predicted"/>
<feature type="compositionally biased region" description="Polar residues" evidence="1">
    <location>
        <begin position="40"/>
        <end position="53"/>
    </location>
</feature>
<organism evidence="3 4">
    <name type="scientific">Candidatus Collierbacteria bacterium GW2011_GWF1_44_12</name>
    <dbReference type="NCBI Taxonomy" id="1618402"/>
    <lineage>
        <taxon>Bacteria</taxon>
        <taxon>Candidatus Collieribacteriota</taxon>
    </lineage>
</organism>
<feature type="compositionally biased region" description="Low complexity" evidence="1">
    <location>
        <begin position="54"/>
        <end position="71"/>
    </location>
</feature>
<dbReference type="Proteomes" id="UP000034097">
    <property type="component" value="Unassembled WGS sequence"/>
</dbReference>
<evidence type="ECO:0000256" key="2">
    <source>
        <dbReference type="SAM" id="Phobius"/>
    </source>
</evidence>
<dbReference type="AlphaFoldDB" id="A0A0G1GUR5"/>
<keyword evidence="2" id="KW-0812">Transmembrane</keyword>
<keyword evidence="2" id="KW-1133">Transmembrane helix</keyword>
<gene>
    <name evidence="3" type="ORF">UW26_C0022G0009</name>
</gene>
<reference evidence="3 4" key="1">
    <citation type="journal article" date="2015" name="Nature">
        <title>rRNA introns, odd ribosomes, and small enigmatic genomes across a large radiation of phyla.</title>
        <authorList>
            <person name="Brown C.T."/>
            <person name="Hug L.A."/>
            <person name="Thomas B.C."/>
            <person name="Sharon I."/>
            <person name="Castelle C.J."/>
            <person name="Singh A."/>
            <person name="Wilkins M.J."/>
            <person name="Williams K.H."/>
            <person name="Banfield J.F."/>
        </authorList>
    </citation>
    <scope>NUCLEOTIDE SEQUENCE [LARGE SCALE GENOMIC DNA]</scope>
</reference>
<accession>A0A0G1GUR5</accession>
<feature type="region of interest" description="Disordered" evidence="1">
    <location>
        <begin position="40"/>
        <end position="78"/>
    </location>
</feature>
<sequence>MYYIMRKEHSFPWIIILGFLVLGLIAYIAYAYQRPASIETNPPATNEITPTESPTVTTAPQPTDTPTTEPTVQIQINY</sequence>
<protein>
    <submittedName>
        <fullName evidence="3">Uncharacterized protein</fullName>
    </submittedName>
</protein>
<evidence type="ECO:0000313" key="4">
    <source>
        <dbReference type="Proteomes" id="UP000034097"/>
    </source>
</evidence>
<name>A0A0G1GUR5_9BACT</name>
<feature type="transmembrane region" description="Helical" evidence="2">
    <location>
        <begin position="12"/>
        <end position="32"/>
    </location>
</feature>
<evidence type="ECO:0000256" key="1">
    <source>
        <dbReference type="SAM" id="MobiDB-lite"/>
    </source>
</evidence>
<keyword evidence="2" id="KW-0472">Membrane</keyword>
<evidence type="ECO:0000313" key="3">
    <source>
        <dbReference type="EMBL" id="KKT37988.1"/>
    </source>
</evidence>